<dbReference type="InterPro" id="IPR026856">
    <property type="entry name" value="Sialidase_fam"/>
</dbReference>
<name>A0A4R7SNS8_9BACT</name>
<dbReference type="SUPFAM" id="SSF50939">
    <property type="entry name" value="Sialidases"/>
    <property type="match status" value="1"/>
</dbReference>
<evidence type="ECO:0000256" key="1">
    <source>
        <dbReference type="ARBA" id="ARBA00000427"/>
    </source>
</evidence>
<gene>
    <name evidence="5" type="ORF">EI77_00140</name>
</gene>
<dbReference type="Pfam" id="PF13088">
    <property type="entry name" value="BNR_2"/>
    <property type="match status" value="1"/>
</dbReference>
<dbReference type="OrthoDB" id="7294637at2"/>
<evidence type="ECO:0000256" key="2">
    <source>
        <dbReference type="ARBA" id="ARBA00009348"/>
    </source>
</evidence>
<dbReference type="InterPro" id="IPR011040">
    <property type="entry name" value="Sialidase"/>
</dbReference>
<dbReference type="InterPro" id="IPR036278">
    <property type="entry name" value="Sialidase_sf"/>
</dbReference>
<dbReference type="Gene3D" id="2.120.10.10">
    <property type="match status" value="1"/>
</dbReference>
<reference evidence="5 6" key="1">
    <citation type="submission" date="2019-03" db="EMBL/GenBank/DDBJ databases">
        <title>Genomic Encyclopedia of Archaeal and Bacterial Type Strains, Phase II (KMG-II): from individual species to whole genera.</title>
        <authorList>
            <person name="Goeker M."/>
        </authorList>
    </citation>
    <scope>NUCLEOTIDE SEQUENCE [LARGE SCALE GENOMIC DNA]</scope>
    <source>
        <strain evidence="5 6">ATCC 25309</strain>
    </source>
</reference>
<comment type="catalytic activity">
    <reaction evidence="1">
        <text>Hydrolysis of alpha-(2-&gt;3)-, alpha-(2-&gt;6)-, alpha-(2-&gt;8)- glycosidic linkages of terminal sialic acid residues in oligosaccharides, glycoproteins, glycolipids, colominic acid and synthetic substrates.</text>
        <dbReference type="EC" id="3.2.1.18"/>
    </reaction>
</comment>
<comment type="similarity">
    <text evidence="2">Belongs to the glycosyl hydrolase 33 family.</text>
</comment>
<accession>A0A4R7SNS8</accession>
<sequence length="463" mass="52460">MTPPNAGFALPWPLQSRFYHQRRLCLSIFAPLTRLLVNPPDQTTPSPFAVILSMSLLLRTALALLTTSLALTAAEPLFETVCLFPITPDNKPNYRIPGILLAPNNDLLVIAERRNDGPGDIGNHDIVMKRSSDQGKTWSDEQMIFDDEKRVCTDLTLGRDQSGKLWIFFLRDKKRFVYLSSTDSGVTWQGPVDIHEQVTKPEWDKLKGKPSTEEVKNPKGRMAMWEKDWDQRYGCGPGKAMVQMKSGRIVVPARHREDAGKGRFRSYAHSFYSDDQGATWKLGGNVGIYTSECQLVELADGRLRVISRDESPLDSPDNIRHLTAISEDGGETWGQFGRLEELISPRCHGSTERLTLAGIHDKNRLLFSSPASPIRQTEHPYGRYNLTVRLSYDEGTTWSTGRTIWPHPGSYSDMVVMDDHSIGYIYERAEKGSTHYWDELHFARFNLEWLTFGRDTIKAAKAE</sequence>
<dbReference type="GO" id="GO:0004308">
    <property type="term" value="F:exo-alpha-sialidase activity"/>
    <property type="evidence" value="ECO:0007669"/>
    <property type="project" value="UniProtKB-EC"/>
</dbReference>
<evidence type="ECO:0000313" key="6">
    <source>
        <dbReference type="Proteomes" id="UP000295662"/>
    </source>
</evidence>
<dbReference type="GO" id="GO:0006689">
    <property type="term" value="P:ganglioside catabolic process"/>
    <property type="evidence" value="ECO:0007669"/>
    <property type="project" value="TreeGrafter"/>
</dbReference>
<dbReference type="Proteomes" id="UP000295662">
    <property type="component" value="Unassembled WGS sequence"/>
</dbReference>
<dbReference type="GO" id="GO:0009313">
    <property type="term" value="P:oligosaccharide catabolic process"/>
    <property type="evidence" value="ECO:0007669"/>
    <property type="project" value="TreeGrafter"/>
</dbReference>
<evidence type="ECO:0000259" key="4">
    <source>
        <dbReference type="Pfam" id="PF13088"/>
    </source>
</evidence>
<dbReference type="PANTHER" id="PTHR10628:SF30">
    <property type="entry name" value="EXO-ALPHA-SIALIDASE"/>
    <property type="match status" value="1"/>
</dbReference>
<dbReference type="GO" id="GO:0005737">
    <property type="term" value="C:cytoplasm"/>
    <property type="evidence" value="ECO:0007669"/>
    <property type="project" value="TreeGrafter"/>
</dbReference>
<dbReference type="GO" id="GO:0016020">
    <property type="term" value="C:membrane"/>
    <property type="evidence" value="ECO:0007669"/>
    <property type="project" value="TreeGrafter"/>
</dbReference>
<dbReference type="EMBL" id="SOCA01000001">
    <property type="protein sequence ID" value="TDU80842.1"/>
    <property type="molecule type" value="Genomic_DNA"/>
</dbReference>
<keyword evidence="6" id="KW-1185">Reference proteome</keyword>
<comment type="caution">
    <text evidence="5">The sequence shown here is derived from an EMBL/GenBank/DDBJ whole genome shotgun (WGS) entry which is preliminary data.</text>
</comment>
<evidence type="ECO:0000313" key="5">
    <source>
        <dbReference type="EMBL" id="TDU80842.1"/>
    </source>
</evidence>
<feature type="domain" description="Sialidase" evidence="4">
    <location>
        <begin position="122"/>
        <end position="419"/>
    </location>
</feature>
<evidence type="ECO:0000256" key="3">
    <source>
        <dbReference type="ARBA" id="ARBA00012733"/>
    </source>
</evidence>
<dbReference type="AlphaFoldDB" id="A0A4R7SNS8"/>
<proteinExistence type="inferred from homology"/>
<dbReference type="EC" id="3.2.1.18" evidence="3"/>
<dbReference type="PANTHER" id="PTHR10628">
    <property type="entry name" value="SIALIDASE"/>
    <property type="match status" value="1"/>
</dbReference>
<organism evidence="5 6">
    <name type="scientific">Prosthecobacter fusiformis</name>
    <dbReference type="NCBI Taxonomy" id="48464"/>
    <lineage>
        <taxon>Bacteria</taxon>
        <taxon>Pseudomonadati</taxon>
        <taxon>Verrucomicrobiota</taxon>
        <taxon>Verrucomicrobiia</taxon>
        <taxon>Verrucomicrobiales</taxon>
        <taxon>Verrucomicrobiaceae</taxon>
        <taxon>Prosthecobacter</taxon>
    </lineage>
</organism>
<protein>
    <recommendedName>
        <fullName evidence="3">exo-alpha-sialidase</fullName>
        <ecNumber evidence="3">3.2.1.18</ecNumber>
    </recommendedName>
</protein>
<dbReference type="CDD" id="cd15482">
    <property type="entry name" value="Sialidase_non-viral"/>
    <property type="match status" value="1"/>
</dbReference>